<evidence type="ECO:0000256" key="3">
    <source>
        <dbReference type="ARBA" id="ARBA00022448"/>
    </source>
</evidence>
<evidence type="ECO:0000313" key="11">
    <source>
        <dbReference type="Proteomes" id="UP000033415"/>
    </source>
</evidence>
<keyword evidence="7 8" id="KW-0472">Membrane</keyword>
<feature type="transmembrane region" description="Helical" evidence="8">
    <location>
        <begin position="75"/>
        <end position="92"/>
    </location>
</feature>
<dbReference type="GO" id="GO:0005886">
    <property type="term" value="C:plasma membrane"/>
    <property type="evidence" value="ECO:0007669"/>
    <property type="project" value="UniProtKB-SubCell"/>
</dbReference>
<dbReference type="AlphaFoldDB" id="A0A081QH00"/>
<reference evidence="10 11" key="1">
    <citation type="submission" date="2015-02" db="EMBL/GenBank/DDBJ databases">
        <title>Evolution of amylase-binding proteins of oral streptococcal species.</title>
        <authorList>
            <person name="Haase E.M."/>
        </authorList>
    </citation>
    <scope>NUCLEOTIDE SEQUENCE [LARGE SCALE GENOMIC DNA]</scope>
    <source>
        <strain evidence="10 11">SK137</strain>
    </source>
</reference>
<feature type="domain" description="ABC transmembrane type-1" evidence="9">
    <location>
        <begin position="27"/>
        <end position="223"/>
    </location>
</feature>
<dbReference type="SUPFAM" id="SSF161098">
    <property type="entry name" value="MetI-like"/>
    <property type="match status" value="1"/>
</dbReference>
<dbReference type="FunFam" id="1.10.3720.10:FF:000002">
    <property type="entry name" value="D-methionine ABC transporter permease MetI"/>
    <property type="match status" value="1"/>
</dbReference>
<keyword evidence="3 8" id="KW-0813">Transport</keyword>
<evidence type="ECO:0000256" key="2">
    <source>
        <dbReference type="ARBA" id="ARBA00007069"/>
    </source>
</evidence>
<evidence type="ECO:0000259" key="9">
    <source>
        <dbReference type="PROSITE" id="PS50928"/>
    </source>
</evidence>
<evidence type="ECO:0000313" key="10">
    <source>
        <dbReference type="EMBL" id="KJQ69971.1"/>
    </source>
</evidence>
<organism evidence="10 11">
    <name type="scientific">Streptococcus mitis</name>
    <dbReference type="NCBI Taxonomy" id="28037"/>
    <lineage>
        <taxon>Bacteria</taxon>
        <taxon>Bacillati</taxon>
        <taxon>Bacillota</taxon>
        <taxon>Bacilli</taxon>
        <taxon>Lactobacillales</taxon>
        <taxon>Streptococcaceae</taxon>
        <taxon>Streptococcus</taxon>
        <taxon>Streptococcus mitis group</taxon>
    </lineage>
</organism>
<dbReference type="Pfam" id="PF00528">
    <property type="entry name" value="BPD_transp_1"/>
    <property type="match status" value="1"/>
</dbReference>
<feature type="transmembrane region" description="Helical" evidence="8">
    <location>
        <begin position="26"/>
        <end position="54"/>
    </location>
</feature>
<dbReference type="GO" id="GO:0048473">
    <property type="term" value="P:D-methionine transmembrane transport"/>
    <property type="evidence" value="ECO:0007669"/>
    <property type="project" value="TreeGrafter"/>
</dbReference>
<dbReference type="PROSITE" id="PS50928">
    <property type="entry name" value="ABC_TM1"/>
    <property type="match status" value="1"/>
</dbReference>
<keyword evidence="5 8" id="KW-0812">Transmembrane</keyword>
<protein>
    <submittedName>
        <fullName evidence="10">ABC transporter permease</fullName>
    </submittedName>
</protein>
<feature type="transmembrane region" description="Helical" evidence="8">
    <location>
        <begin position="178"/>
        <end position="198"/>
    </location>
</feature>
<evidence type="ECO:0000256" key="6">
    <source>
        <dbReference type="ARBA" id="ARBA00022989"/>
    </source>
</evidence>
<dbReference type="CDD" id="cd06261">
    <property type="entry name" value="TM_PBP2"/>
    <property type="match status" value="1"/>
</dbReference>
<dbReference type="PANTHER" id="PTHR30450:SF1">
    <property type="entry name" value="D-METHIONINE TRANSPORT SYSTEM PERMEASE PROTEIN METI-RELATED"/>
    <property type="match status" value="1"/>
</dbReference>
<dbReference type="RefSeq" id="WP_033686145.1">
    <property type="nucleotide sequence ID" value="NZ_JYGQ01000004.1"/>
</dbReference>
<evidence type="ECO:0000256" key="1">
    <source>
        <dbReference type="ARBA" id="ARBA00004651"/>
    </source>
</evidence>
<evidence type="ECO:0000256" key="4">
    <source>
        <dbReference type="ARBA" id="ARBA00022475"/>
    </source>
</evidence>
<dbReference type="InterPro" id="IPR000515">
    <property type="entry name" value="MetI-like"/>
</dbReference>
<evidence type="ECO:0000256" key="8">
    <source>
        <dbReference type="RuleBase" id="RU363032"/>
    </source>
</evidence>
<dbReference type="InterPro" id="IPR051322">
    <property type="entry name" value="AA_ABC_Transporter_Permease"/>
</dbReference>
<dbReference type="Proteomes" id="UP000033415">
    <property type="component" value="Unassembled WGS sequence"/>
</dbReference>
<dbReference type="PATRIC" id="fig|28037.100.peg.92"/>
<feature type="transmembrane region" description="Helical" evidence="8">
    <location>
        <begin position="98"/>
        <end position="122"/>
    </location>
</feature>
<proteinExistence type="inferred from homology"/>
<feature type="transmembrane region" description="Helical" evidence="8">
    <location>
        <begin position="204"/>
        <end position="223"/>
    </location>
</feature>
<keyword evidence="6 8" id="KW-1133">Transmembrane helix</keyword>
<comment type="subcellular location">
    <subcellularLocation>
        <location evidence="1 8">Cell membrane</location>
        <topology evidence="1 8">Multi-pass membrane protein</topology>
    </subcellularLocation>
</comment>
<name>A0A081QH00_STRMT</name>
<comment type="similarity">
    <text evidence="2">Belongs to the binding-protein-dependent transport system permease family. CysTW subfamily.</text>
</comment>
<dbReference type="PANTHER" id="PTHR30450">
    <property type="entry name" value="ABC TRANSPORTER PERMEASE"/>
    <property type="match status" value="1"/>
</dbReference>
<sequence length="233" mass="24828">MESLIQTYLPNVYKMGWAGQAGWGTAIYLTLYMTVLSFIIGGFLGLVVGLFLVLTAPGGVLENKVVFWILDKITSIFRAVPFIILLAVLSPFSPFSHLIVGTSIGPNAAIVPLSFAVFAFFARQVQVVLAELDGGVIEAAQASGATFWDIVGVYLSEGLPDLIRVTTVTLISLVGETAMAGAVGAGGIGNVAIAYGFNRYNHDVTILATIIIILIIFAIQFLGDFLTKKLSHK</sequence>
<accession>A0A081QH00</accession>
<keyword evidence="4" id="KW-1003">Cell membrane</keyword>
<dbReference type="Gene3D" id="1.10.3720.10">
    <property type="entry name" value="MetI-like"/>
    <property type="match status" value="1"/>
</dbReference>
<gene>
    <name evidence="10" type="ORF">TZ91_01809</name>
</gene>
<evidence type="ECO:0000256" key="7">
    <source>
        <dbReference type="ARBA" id="ARBA00023136"/>
    </source>
</evidence>
<comment type="caution">
    <text evidence="10">The sequence shown here is derived from an EMBL/GenBank/DDBJ whole genome shotgun (WGS) entry which is preliminary data.</text>
</comment>
<dbReference type="InterPro" id="IPR035906">
    <property type="entry name" value="MetI-like_sf"/>
</dbReference>
<dbReference type="EMBL" id="JYGQ01000004">
    <property type="protein sequence ID" value="KJQ69971.1"/>
    <property type="molecule type" value="Genomic_DNA"/>
</dbReference>
<evidence type="ECO:0000256" key="5">
    <source>
        <dbReference type="ARBA" id="ARBA00022692"/>
    </source>
</evidence>